<evidence type="ECO:0000313" key="2">
    <source>
        <dbReference type="Proteomes" id="UP000014974"/>
    </source>
</evidence>
<protein>
    <submittedName>
        <fullName evidence="1">Uncharacterized protein</fullName>
    </submittedName>
</protein>
<gene>
    <name evidence="1" type="ORF">ADICYQ_1400</name>
</gene>
<dbReference type="Proteomes" id="UP000014974">
    <property type="component" value="Unassembled WGS sequence"/>
</dbReference>
<accession>S7VHC6</accession>
<sequence length="42" mass="5033">MRKQELKITQNKLLKSIRCWIEQLTIRTANDLPVQYALQVTF</sequence>
<dbReference type="EMBL" id="ATNM01000064">
    <property type="protein sequence ID" value="EPR69615.1"/>
    <property type="molecule type" value="Genomic_DNA"/>
</dbReference>
<reference evidence="1 2" key="1">
    <citation type="journal article" date="2013" name="Genome Announc.">
        <title>Draft Genome Sequence of Cyclobacterium qasimii Strain M12-11BT, Isolated from Arctic Marine Sediment.</title>
        <authorList>
            <person name="Shivaji S."/>
            <person name="Ara S."/>
            <person name="Singh A."/>
            <person name="Kumar Pinnaka A."/>
        </authorList>
    </citation>
    <scope>NUCLEOTIDE SEQUENCE [LARGE SCALE GENOMIC DNA]</scope>
    <source>
        <strain evidence="1 2">M12-11B</strain>
    </source>
</reference>
<name>S7VHC6_9BACT</name>
<evidence type="ECO:0000313" key="1">
    <source>
        <dbReference type="EMBL" id="EPR69615.1"/>
    </source>
</evidence>
<comment type="caution">
    <text evidence="1">The sequence shown here is derived from an EMBL/GenBank/DDBJ whole genome shotgun (WGS) entry which is preliminary data.</text>
</comment>
<proteinExistence type="predicted"/>
<organism evidence="1 2">
    <name type="scientific">Cyclobacterium qasimii M12-11B</name>
    <dbReference type="NCBI Taxonomy" id="641524"/>
    <lineage>
        <taxon>Bacteria</taxon>
        <taxon>Pseudomonadati</taxon>
        <taxon>Bacteroidota</taxon>
        <taxon>Cytophagia</taxon>
        <taxon>Cytophagales</taxon>
        <taxon>Cyclobacteriaceae</taxon>
        <taxon>Cyclobacterium</taxon>
    </lineage>
</organism>
<dbReference type="AlphaFoldDB" id="S7VHC6"/>